<dbReference type="GO" id="GO:0045454">
    <property type="term" value="P:cell redox homeostasis"/>
    <property type="evidence" value="ECO:0007669"/>
    <property type="project" value="TreeGrafter"/>
</dbReference>
<dbReference type="OrthoDB" id="9790390at2"/>
<proteinExistence type="predicted"/>
<dbReference type="InterPro" id="IPR036249">
    <property type="entry name" value="Thioredoxin-like_sf"/>
</dbReference>
<dbReference type="AlphaFoldDB" id="A0A1I7HAR7"/>
<reference evidence="2 3" key="1">
    <citation type="submission" date="2016-10" db="EMBL/GenBank/DDBJ databases">
        <authorList>
            <person name="de Groot N.N."/>
        </authorList>
    </citation>
    <scope>NUCLEOTIDE SEQUENCE [LARGE SCALE GENOMIC DNA]</scope>
    <source>
        <strain evidence="2 3">CGMCC 1.12333</strain>
    </source>
</reference>
<dbReference type="SUPFAM" id="SSF52833">
    <property type="entry name" value="Thioredoxin-like"/>
    <property type="match status" value="1"/>
</dbReference>
<dbReference type="Pfam" id="PF00085">
    <property type="entry name" value="Thioredoxin"/>
    <property type="match status" value="1"/>
</dbReference>
<evidence type="ECO:0000313" key="3">
    <source>
        <dbReference type="Proteomes" id="UP000199138"/>
    </source>
</evidence>
<dbReference type="CDD" id="cd02947">
    <property type="entry name" value="TRX_family"/>
    <property type="match status" value="1"/>
</dbReference>
<dbReference type="RefSeq" id="WP_093025285.1">
    <property type="nucleotide sequence ID" value="NZ_FPBK01000008.1"/>
</dbReference>
<evidence type="ECO:0000259" key="1">
    <source>
        <dbReference type="Pfam" id="PF00085"/>
    </source>
</evidence>
<name>A0A1I7HAR7_9FLAO</name>
<gene>
    <name evidence="2" type="ORF">SAMN05216480_10854</name>
</gene>
<accession>A0A1I7HAR7</accession>
<dbReference type="GO" id="GO:0005829">
    <property type="term" value="C:cytosol"/>
    <property type="evidence" value="ECO:0007669"/>
    <property type="project" value="TreeGrafter"/>
</dbReference>
<dbReference type="PANTHER" id="PTHR45663">
    <property type="entry name" value="GEO12009P1"/>
    <property type="match status" value="1"/>
</dbReference>
<dbReference type="STRING" id="1224947.SAMN05216480_10854"/>
<evidence type="ECO:0000313" key="2">
    <source>
        <dbReference type="EMBL" id="SFU57804.1"/>
    </source>
</evidence>
<sequence>MSKFGELISQNIPVLLDFYTDRDQQTPKMNTVLRNVAANVIGKVKVLKIDVDKNPELVKALRIKVVPTLMVYKEGDMVWRESGHLTEENLMIVLKKHFV</sequence>
<dbReference type="Gene3D" id="3.40.30.10">
    <property type="entry name" value="Glutaredoxin"/>
    <property type="match status" value="1"/>
</dbReference>
<feature type="domain" description="Thioredoxin" evidence="1">
    <location>
        <begin position="3"/>
        <end position="95"/>
    </location>
</feature>
<keyword evidence="3" id="KW-1185">Reference proteome</keyword>
<dbReference type="EMBL" id="FPBK01000008">
    <property type="protein sequence ID" value="SFU57804.1"/>
    <property type="molecule type" value="Genomic_DNA"/>
</dbReference>
<dbReference type="InterPro" id="IPR013766">
    <property type="entry name" value="Thioredoxin_domain"/>
</dbReference>
<dbReference type="GO" id="GO:0015035">
    <property type="term" value="F:protein-disulfide reductase activity"/>
    <property type="evidence" value="ECO:0007669"/>
    <property type="project" value="TreeGrafter"/>
</dbReference>
<protein>
    <submittedName>
        <fullName evidence="2">Thioredoxin 1</fullName>
    </submittedName>
</protein>
<organism evidence="2 3">
    <name type="scientific">Pustulibacterium marinum</name>
    <dbReference type="NCBI Taxonomy" id="1224947"/>
    <lineage>
        <taxon>Bacteria</taxon>
        <taxon>Pseudomonadati</taxon>
        <taxon>Bacteroidota</taxon>
        <taxon>Flavobacteriia</taxon>
        <taxon>Flavobacteriales</taxon>
        <taxon>Flavobacteriaceae</taxon>
        <taxon>Pustulibacterium</taxon>
    </lineage>
</organism>
<dbReference type="Proteomes" id="UP000199138">
    <property type="component" value="Unassembled WGS sequence"/>
</dbReference>
<dbReference type="PANTHER" id="PTHR45663:SF11">
    <property type="entry name" value="GEO12009P1"/>
    <property type="match status" value="1"/>
</dbReference>